<evidence type="ECO:0000313" key="7">
    <source>
        <dbReference type="EMBL" id="ERL87188.1"/>
    </source>
</evidence>
<name>J3JYW7_DENPD</name>
<evidence type="ECO:0000259" key="5">
    <source>
        <dbReference type="PROSITE" id="PS50245"/>
    </source>
</evidence>
<dbReference type="Gene3D" id="2.30.30.190">
    <property type="entry name" value="CAP Gly-rich-like domain"/>
    <property type="match status" value="1"/>
</dbReference>
<comment type="subcellular location">
    <subcellularLocation>
        <location evidence="1">Cytoplasm</location>
    </subcellularLocation>
</comment>
<dbReference type="SMART" id="SM01052">
    <property type="entry name" value="CAP_GLY"/>
    <property type="match status" value="1"/>
</dbReference>
<dbReference type="Pfam" id="PF01302">
    <property type="entry name" value="CAP_GLY"/>
    <property type="match status" value="1"/>
</dbReference>
<dbReference type="EMBL" id="BT128448">
    <property type="protein sequence ID" value="AEE63405.1"/>
    <property type="molecule type" value="mRNA"/>
</dbReference>
<keyword evidence="2" id="KW-0963">Cytoplasm</keyword>
<evidence type="ECO:0000256" key="1">
    <source>
        <dbReference type="ARBA" id="ARBA00004496"/>
    </source>
</evidence>
<proteinExistence type="evidence at transcript level"/>
<reference evidence="7 8" key="2">
    <citation type="journal article" date="2013" name="Genome Biol.">
        <title>Draft genome of the mountain pine beetle, Dendroctonus ponderosae Hopkins, a major forest pest.</title>
        <authorList>
            <person name="Keeling C.I."/>
            <person name="Yuen M.M."/>
            <person name="Liao N.Y."/>
            <person name="Docking T.R."/>
            <person name="Chan S.K."/>
            <person name="Taylor G.A."/>
            <person name="Palmquist D.L."/>
            <person name="Jackman S.D."/>
            <person name="Nguyen A."/>
            <person name="Li M."/>
            <person name="Henderson H."/>
            <person name="Janes J.K."/>
            <person name="Zhao Y."/>
            <person name="Pandoh P."/>
            <person name="Moore R."/>
            <person name="Sperling F.A."/>
            <person name="Huber D.P."/>
            <person name="Birol I."/>
            <person name="Jones S.J."/>
            <person name="Bohlmann J."/>
        </authorList>
    </citation>
    <scope>NUCLEOTIDE SEQUENCE</scope>
</reference>
<dbReference type="GO" id="GO:0031122">
    <property type="term" value="P:cytoplasmic microtubule organization"/>
    <property type="evidence" value="ECO:0007669"/>
    <property type="project" value="TreeGrafter"/>
</dbReference>
<dbReference type="GO" id="GO:0051010">
    <property type="term" value="F:microtubule plus-end binding"/>
    <property type="evidence" value="ECO:0007669"/>
    <property type="project" value="TreeGrafter"/>
</dbReference>
<dbReference type="PROSITE" id="PS50245">
    <property type="entry name" value="CAP_GLY_2"/>
    <property type="match status" value="1"/>
</dbReference>
<dbReference type="STRING" id="77166.J3JYW7"/>
<dbReference type="SUPFAM" id="SSF54236">
    <property type="entry name" value="Ubiquitin-like"/>
    <property type="match status" value="1"/>
</dbReference>
<dbReference type="PROSITE" id="PS00845">
    <property type="entry name" value="CAP_GLY_1"/>
    <property type="match status" value="1"/>
</dbReference>
<dbReference type="AlphaFoldDB" id="J3JYW7"/>
<dbReference type="GO" id="GO:0005634">
    <property type="term" value="C:nucleus"/>
    <property type="evidence" value="ECO:0007669"/>
    <property type="project" value="TreeGrafter"/>
</dbReference>
<accession>J3JYW7</accession>
<dbReference type="FunFam" id="2.30.30.190:FF:000013">
    <property type="entry name" value="Tubulin-folding cofactor B"/>
    <property type="match status" value="1"/>
</dbReference>
<dbReference type="GO" id="GO:0043014">
    <property type="term" value="F:alpha-tubulin binding"/>
    <property type="evidence" value="ECO:0007669"/>
    <property type="project" value="InterPro"/>
</dbReference>
<sequence length="241" mass="27124">MADIKVITSDFANLQISTPKMDISFGDKRFPKDLTISDLKAKLELTTGGSCQTMKIELYNKDNKLVASLDDDSQVLGFYPVEDGMRLHVVDKFLLTNEFDAENVPKFELSEDEYAKRGDTVKTFLMRNKMGKYNDDYMKNKEQQEAQEKALADSIKVGSRCKVTVSNVPTKLGTVMYSGNVDGLQGTWIGIKYDEPVGKHNGTVKGKSYFQCPDKYGGLVKPQCVEVGDFPEEDYYLNEEL</sequence>
<keyword evidence="3" id="KW-0143">Chaperone</keyword>
<reference evidence="6" key="1">
    <citation type="journal article" date="2012" name="Insect Biochem. Mol. Biol.">
        <title>Transcriptome and full-length cDNA resources for the mountain pine beetle, Dendroctonus ponderosae Hopkins, a major insect pest of pine forests.</title>
        <authorList>
            <person name="Keeling C.I."/>
            <person name="Henderson H."/>
            <person name="Li M."/>
            <person name="Yuen M."/>
            <person name="Clark E.L."/>
            <person name="Fraser J.D."/>
            <person name="Huber D.P."/>
            <person name="Liao N.Y."/>
            <person name="Roderick Docking T."/>
            <person name="Birol I."/>
            <person name="Chan S.K."/>
            <person name="Taylor G.A."/>
            <person name="Palmquist D."/>
            <person name="Jones S.J."/>
            <person name="Bohlmann J."/>
        </authorList>
    </citation>
    <scope>NUCLEOTIDE SEQUENCE</scope>
    <source>
        <tissue evidence="6">Midgut and adhering fatbody of emerged adults of both sexes 1</tissue>
    </source>
</reference>
<evidence type="ECO:0000256" key="3">
    <source>
        <dbReference type="ARBA" id="ARBA00023186"/>
    </source>
</evidence>
<protein>
    <recommendedName>
        <fullName evidence="5">CAP-Gly domain-containing protein</fullName>
    </recommendedName>
</protein>
<dbReference type="EMBL" id="KB631924">
    <property type="protein sequence ID" value="ERL87188.1"/>
    <property type="molecule type" value="Genomic_DNA"/>
</dbReference>
<dbReference type="InterPro" id="IPR029071">
    <property type="entry name" value="Ubiquitin-like_domsf"/>
</dbReference>
<gene>
    <name evidence="7" type="ORF">D910_04588</name>
</gene>
<dbReference type="SUPFAM" id="SSF74924">
    <property type="entry name" value="Cap-Gly domain"/>
    <property type="match status" value="1"/>
</dbReference>
<organism evidence="6">
    <name type="scientific">Dendroctonus ponderosae</name>
    <name type="common">Mountain pine beetle</name>
    <dbReference type="NCBI Taxonomy" id="77166"/>
    <lineage>
        <taxon>Eukaryota</taxon>
        <taxon>Metazoa</taxon>
        <taxon>Ecdysozoa</taxon>
        <taxon>Arthropoda</taxon>
        <taxon>Hexapoda</taxon>
        <taxon>Insecta</taxon>
        <taxon>Pterygota</taxon>
        <taxon>Neoptera</taxon>
        <taxon>Endopterygota</taxon>
        <taxon>Coleoptera</taxon>
        <taxon>Polyphaga</taxon>
        <taxon>Cucujiformia</taxon>
        <taxon>Curculionidae</taxon>
        <taxon>Scolytinae</taxon>
        <taxon>Dendroctonus</taxon>
    </lineage>
</organism>
<dbReference type="GO" id="GO:0007021">
    <property type="term" value="P:tubulin complex assembly"/>
    <property type="evidence" value="ECO:0007669"/>
    <property type="project" value="InterPro"/>
</dbReference>
<dbReference type="CDD" id="cd01789">
    <property type="entry name" value="Ubl_TBCB"/>
    <property type="match status" value="1"/>
</dbReference>
<dbReference type="PANTHER" id="PTHR18916:SF85">
    <property type="entry name" value="TUBULIN-FOLDING COFACTOR B"/>
    <property type="match status" value="1"/>
</dbReference>
<comment type="similarity">
    <text evidence="4">Belongs to the TBCB family.</text>
</comment>
<dbReference type="Proteomes" id="UP000030742">
    <property type="component" value="Unassembled WGS sequence"/>
</dbReference>
<dbReference type="InterPro" id="IPR036859">
    <property type="entry name" value="CAP-Gly_dom_sf"/>
</dbReference>
<dbReference type="PANTHER" id="PTHR18916">
    <property type="entry name" value="DYNACTIN 1-RELATED MICROTUBULE-BINDING"/>
    <property type="match status" value="1"/>
</dbReference>
<dbReference type="Gene3D" id="3.10.20.90">
    <property type="entry name" value="Phosphatidylinositol 3-kinase Catalytic Subunit, Chain A, domain 1"/>
    <property type="match status" value="1"/>
</dbReference>
<dbReference type="InterPro" id="IPR000938">
    <property type="entry name" value="CAP-Gly_domain"/>
</dbReference>
<evidence type="ECO:0000256" key="2">
    <source>
        <dbReference type="ARBA" id="ARBA00022490"/>
    </source>
</evidence>
<dbReference type="HOGENOM" id="CLU_067577_2_0_1"/>
<dbReference type="GO" id="GO:0005829">
    <property type="term" value="C:cytosol"/>
    <property type="evidence" value="ECO:0007669"/>
    <property type="project" value="UniProtKB-ARBA"/>
</dbReference>
<dbReference type="GO" id="GO:0005938">
    <property type="term" value="C:cell cortex"/>
    <property type="evidence" value="ECO:0007669"/>
    <property type="project" value="TreeGrafter"/>
</dbReference>
<dbReference type="InterPro" id="IPR000626">
    <property type="entry name" value="Ubiquitin-like_dom"/>
</dbReference>
<evidence type="ECO:0000313" key="6">
    <source>
        <dbReference type="EMBL" id="AEE63405.1"/>
    </source>
</evidence>
<evidence type="ECO:0000313" key="8">
    <source>
        <dbReference type="Proteomes" id="UP000030742"/>
    </source>
</evidence>
<dbReference type="OrthoDB" id="5295208at2759"/>
<dbReference type="KEGG" id="dpa:109543946"/>
<dbReference type="Pfam" id="PF14560">
    <property type="entry name" value="Ubiquitin_2"/>
    <property type="match status" value="1"/>
</dbReference>
<dbReference type="GO" id="GO:0007023">
    <property type="term" value="P:post-chaperonin tubulin folding pathway"/>
    <property type="evidence" value="ECO:0007669"/>
    <property type="project" value="InterPro"/>
</dbReference>
<dbReference type="GO" id="GO:0035371">
    <property type="term" value="C:microtubule plus-end"/>
    <property type="evidence" value="ECO:0007669"/>
    <property type="project" value="TreeGrafter"/>
</dbReference>
<evidence type="ECO:0000256" key="4">
    <source>
        <dbReference type="ARBA" id="ARBA00025779"/>
    </source>
</evidence>
<dbReference type="InterPro" id="IPR045172">
    <property type="entry name" value="TBCB_Ubl"/>
</dbReference>
<feature type="domain" description="CAP-Gly" evidence="5">
    <location>
        <begin position="179"/>
        <end position="221"/>
    </location>
</feature>